<keyword evidence="6" id="KW-0560">Oxidoreductase</keyword>
<dbReference type="PIRSF" id="PIRSF000239">
    <property type="entry name" value="AHPC"/>
    <property type="match status" value="1"/>
</dbReference>
<dbReference type="PROSITE" id="PS51352">
    <property type="entry name" value="THIOREDOXIN_2"/>
    <property type="match status" value="1"/>
</dbReference>
<keyword evidence="5" id="KW-0049">Antioxidant</keyword>
<evidence type="ECO:0000256" key="6">
    <source>
        <dbReference type="ARBA" id="ARBA00023002"/>
    </source>
</evidence>
<evidence type="ECO:0000259" key="14">
    <source>
        <dbReference type="PROSITE" id="PS51352"/>
    </source>
</evidence>
<protein>
    <recommendedName>
        <fullName evidence="3">thioredoxin-dependent peroxiredoxin</fullName>
        <ecNumber evidence="3">1.11.1.24</ecNumber>
    </recommendedName>
    <alternativeName>
        <fullName evidence="9">Thioredoxin peroxidase</fullName>
    </alternativeName>
    <alternativeName>
        <fullName evidence="11">Thioredoxin-dependent peroxiredoxin Bcp</fullName>
    </alternativeName>
</protein>
<comment type="similarity">
    <text evidence="10">Belongs to the peroxiredoxin family. BCP/PrxQ subfamily.</text>
</comment>
<comment type="catalytic activity">
    <reaction evidence="12">
        <text>a hydroperoxide + [thioredoxin]-dithiol = an alcohol + [thioredoxin]-disulfide + H2O</text>
        <dbReference type="Rhea" id="RHEA:62620"/>
        <dbReference type="Rhea" id="RHEA-COMP:10698"/>
        <dbReference type="Rhea" id="RHEA-COMP:10700"/>
        <dbReference type="ChEBI" id="CHEBI:15377"/>
        <dbReference type="ChEBI" id="CHEBI:29950"/>
        <dbReference type="ChEBI" id="CHEBI:30879"/>
        <dbReference type="ChEBI" id="CHEBI:35924"/>
        <dbReference type="ChEBI" id="CHEBI:50058"/>
        <dbReference type="EC" id="1.11.1.24"/>
    </reaction>
</comment>
<dbReference type="NCBIfam" id="NF006960">
    <property type="entry name" value="PRK09437.1"/>
    <property type="match status" value="1"/>
</dbReference>
<keyword evidence="16" id="KW-1185">Reference proteome</keyword>
<evidence type="ECO:0000256" key="7">
    <source>
        <dbReference type="ARBA" id="ARBA00023157"/>
    </source>
</evidence>
<dbReference type="PANTHER" id="PTHR42801">
    <property type="entry name" value="THIOREDOXIN-DEPENDENT PEROXIDE REDUCTASE"/>
    <property type="match status" value="1"/>
</dbReference>
<feature type="domain" description="Thioredoxin" evidence="14">
    <location>
        <begin position="4"/>
        <end position="154"/>
    </location>
</feature>
<dbReference type="AlphaFoldDB" id="A0A521D752"/>
<dbReference type="InterPro" id="IPR050924">
    <property type="entry name" value="Peroxiredoxin_BCP/PrxQ"/>
</dbReference>
<comment type="subunit">
    <text evidence="2">Monomer.</text>
</comment>
<dbReference type="GO" id="GO:0045454">
    <property type="term" value="P:cell redox homeostasis"/>
    <property type="evidence" value="ECO:0007669"/>
    <property type="project" value="TreeGrafter"/>
</dbReference>
<evidence type="ECO:0000256" key="2">
    <source>
        <dbReference type="ARBA" id="ARBA00011245"/>
    </source>
</evidence>
<evidence type="ECO:0000256" key="12">
    <source>
        <dbReference type="ARBA" id="ARBA00049091"/>
    </source>
</evidence>
<name>A0A521D752_SACCC</name>
<dbReference type="InterPro" id="IPR000866">
    <property type="entry name" value="AhpC/TSA"/>
</dbReference>
<dbReference type="Gene3D" id="3.40.30.10">
    <property type="entry name" value="Glutaredoxin"/>
    <property type="match status" value="1"/>
</dbReference>
<sequence length="155" mass="17618">MQTLKEGDKAPDFSGSNQNGDIISLSDFKGKKIILYFYPKDNTPGCTAQSCNLNDNYSELTAKGFEVVGVSPDGADSHLKFIAKYNLRFNLIADTNKEILEMYNAWGLKKMYGKEYMGVLRTTYIINEEGVIEKIIKKVKTKDHTQQIYKELELK</sequence>
<keyword evidence="4" id="KW-0575">Peroxidase</keyword>
<organism evidence="15 16">
    <name type="scientific">Saccharicrinis carchari</name>
    <dbReference type="NCBI Taxonomy" id="1168039"/>
    <lineage>
        <taxon>Bacteria</taxon>
        <taxon>Pseudomonadati</taxon>
        <taxon>Bacteroidota</taxon>
        <taxon>Bacteroidia</taxon>
        <taxon>Marinilabiliales</taxon>
        <taxon>Marinilabiliaceae</taxon>
        <taxon>Saccharicrinis</taxon>
    </lineage>
</organism>
<dbReference type="InterPro" id="IPR024706">
    <property type="entry name" value="Peroxiredoxin_AhpC-typ"/>
</dbReference>
<evidence type="ECO:0000256" key="4">
    <source>
        <dbReference type="ARBA" id="ARBA00022559"/>
    </source>
</evidence>
<dbReference type="Pfam" id="PF00578">
    <property type="entry name" value="AhpC-TSA"/>
    <property type="match status" value="1"/>
</dbReference>
<evidence type="ECO:0000313" key="15">
    <source>
        <dbReference type="EMBL" id="SMO66730.1"/>
    </source>
</evidence>
<dbReference type="RefSeq" id="WP_142533375.1">
    <property type="nucleotide sequence ID" value="NZ_FXTB01000004.1"/>
</dbReference>
<dbReference type="EMBL" id="FXTB01000004">
    <property type="protein sequence ID" value="SMO66730.1"/>
    <property type="molecule type" value="Genomic_DNA"/>
</dbReference>
<comment type="function">
    <text evidence="1">Thiol-specific peroxidase that catalyzes the reduction of hydrogen peroxide and organic hydroperoxides to water and alcohols, respectively. Plays a role in cell protection against oxidative stress by detoxifying peroxides and as sensor of hydrogen peroxide-mediated signaling events.</text>
</comment>
<dbReference type="PANTHER" id="PTHR42801:SF4">
    <property type="entry name" value="AHPC_TSA FAMILY PROTEIN"/>
    <property type="match status" value="1"/>
</dbReference>
<reference evidence="15 16" key="1">
    <citation type="submission" date="2017-05" db="EMBL/GenBank/DDBJ databases">
        <authorList>
            <person name="Varghese N."/>
            <person name="Submissions S."/>
        </authorList>
    </citation>
    <scope>NUCLEOTIDE SEQUENCE [LARGE SCALE GENOMIC DNA]</scope>
    <source>
        <strain evidence="15 16">DSM 27040</strain>
    </source>
</reference>
<keyword evidence="8" id="KW-0676">Redox-active center</keyword>
<dbReference type="GO" id="GO:0005737">
    <property type="term" value="C:cytoplasm"/>
    <property type="evidence" value="ECO:0007669"/>
    <property type="project" value="TreeGrafter"/>
</dbReference>
<keyword evidence="7" id="KW-1015">Disulfide bond</keyword>
<evidence type="ECO:0000256" key="5">
    <source>
        <dbReference type="ARBA" id="ARBA00022862"/>
    </source>
</evidence>
<dbReference type="Proteomes" id="UP000319040">
    <property type="component" value="Unassembled WGS sequence"/>
</dbReference>
<dbReference type="InterPro" id="IPR013766">
    <property type="entry name" value="Thioredoxin_domain"/>
</dbReference>
<dbReference type="CDD" id="cd03017">
    <property type="entry name" value="PRX_BCP"/>
    <property type="match status" value="1"/>
</dbReference>
<evidence type="ECO:0000256" key="3">
    <source>
        <dbReference type="ARBA" id="ARBA00013017"/>
    </source>
</evidence>
<dbReference type="FunFam" id="3.40.30.10:FF:000007">
    <property type="entry name" value="Thioredoxin-dependent thiol peroxidase"/>
    <property type="match status" value="1"/>
</dbReference>
<dbReference type="EC" id="1.11.1.24" evidence="3"/>
<dbReference type="SUPFAM" id="SSF52833">
    <property type="entry name" value="Thioredoxin-like"/>
    <property type="match status" value="1"/>
</dbReference>
<evidence type="ECO:0000256" key="9">
    <source>
        <dbReference type="ARBA" id="ARBA00032824"/>
    </source>
</evidence>
<gene>
    <name evidence="15" type="ORF">SAMN06265379_104229</name>
</gene>
<evidence type="ECO:0000256" key="11">
    <source>
        <dbReference type="ARBA" id="ARBA00042639"/>
    </source>
</evidence>
<evidence type="ECO:0000256" key="10">
    <source>
        <dbReference type="ARBA" id="ARBA00038489"/>
    </source>
</evidence>
<feature type="active site" description="Cysteine sulfenic acid (-SOH) intermediate; for peroxidase activity" evidence="13">
    <location>
        <position position="46"/>
    </location>
</feature>
<accession>A0A521D752</accession>
<evidence type="ECO:0000256" key="8">
    <source>
        <dbReference type="ARBA" id="ARBA00023284"/>
    </source>
</evidence>
<dbReference type="OrthoDB" id="9812811at2"/>
<proteinExistence type="inferred from homology"/>
<evidence type="ECO:0000313" key="16">
    <source>
        <dbReference type="Proteomes" id="UP000319040"/>
    </source>
</evidence>
<evidence type="ECO:0000256" key="1">
    <source>
        <dbReference type="ARBA" id="ARBA00003330"/>
    </source>
</evidence>
<dbReference type="InterPro" id="IPR036249">
    <property type="entry name" value="Thioredoxin-like_sf"/>
</dbReference>
<dbReference type="GO" id="GO:0008379">
    <property type="term" value="F:thioredoxin peroxidase activity"/>
    <property type="evidence" value="ECO:0007669"/>
    <property type="project" value="TreeGrafter"/>
</dbReference>
<dbReference type="GO" id="GO:0034599">
    <property type="term" value="P:cellular response to oxidative stress"/>
    <property type="evidence" value="ECO:0007669"/>
    <property type="project" value="TreeGrafter"/>
</dbReference>
<evidence type="ECO:0000256" key="13">
    <source>
        <dbReference type="PIRSR" id="PIRSR000239-1"/>
    </source>
</evidence>